<reference evidence="2" key="1">
    <citation type="journal article" date="2023" name="Mol. Plant Microbe Interact.">
        <title>Elucidating the Obligate Nature and Biological Capacity of an Invasive Fungal Corn Pathogen.</title>
        <authorList>
            <person name="MacCready J.S."/>
            <person name="Roggenkamp E.M."/>
            <person name="Gdanetz K."/>
            <person name="Chilvers M.I."/>
        </authorList>
    </citation>
    <scope>NUCLEOTIDE SEQUENCE</scope>
    <source>
        <strain evidence="2">PM02</strain>
    </source>
</reference>
<dbReference type="AlphaFoldDB" id="A0AAD9I4Y9"/>
<evidence type="ECO:0000256" key="1">
    <source>
        <dbReference type="SAM" id="MobiDB-lite"/>
    </source>
</evidence>
<gene>
    <name evidence="2" type="ORF">P8C59_004843</name>
</gene>
<sequence length="68" mass="7432">MGPPDALRPSWKPEFYRSDPGTTLSNTLQIPGFPSATHGWYCKRMDGPGERSGAERGTSSDLAYTKSI</sequence>
<protein>
    <submittedName>
        <fullName evidence="2">Uncharacterized protein</fullName>
    </submittedName>
</protein>
<accession>A0AAD9I4Y9</accession>
<organism evidence="2 3">
    <name type="scientific">Phyllachora maydis</name>
    <dbReference type="NCBI Taxonomy" id="1825666"/>
    <lineage>
        <taxon>Eukaryota</taxon>
        <taxon>Fungi</taxon>
        <taxon>Dikarya</taxon>
        <taxon>Ascomycota</taxon>
        <taxon>Pezizomycotina</taxon>
        <taxon>Sordariomycetes</taxon>
        <taxon>Sordariomycetidae</taxon>
        <taxon>Phyllachorales</taxon>
        <taxon>Phyllachoraceae</taxon>
        <taxon>Phyllachora</taxon>
    </lineage>
</organism>
<feature type="compositionally biased region" description="Polar residues" evidence="1">
    <location>
        <begin position="57"/>
        <end position="68"/>
    </location>
</feature>
<keyword evidence="3" id="KW-1185">Reference proteome</keyword>
<feature type="compositionally biased region" description="Polar residues" evidence="1">
    <location>
        <begin position="20"/>
        <end position="29"/>
    </location>
</feature>
<dbReference type="EMBL" id="JAQQPM010000003">
    <property type="protein sequence ID" value="KAK2070342.1"/>
    <property type="molecule type" value="Genomic_DNA"/>
</dbReference>
<proteinExistence type="predicted"/>
<name>A0AAD9I4Y9_9PEZI</name>
<dbReference type="Proteomes" id="UP001217918">
    <property type="component" value="Unassembled WGS sequence"/>
</dbReference>
<evidence type="ECO:0000313" key="3">
    <source>
        <dbReference type="Proteomes" id="UP001217918"/>
    </source>
</evidence>
<feature type="compositionally biased region" description="Basic and acidic residues" evidence="1">
    <location>
        <begin position="43"/>
        <end position="54"/>
    </location>
</feature>
<feature type="region of interest" description="Disordered" evidence="1">
    <location>
        <begin position="1"/>
        <end position="68"/>
    </location>
</feature>
<comment type="caution">
    <text evidence="2">The sequence shown here is derived from an EMBL/GenBank/DDBJ whole genome shotgun (WGS) entry which is preliminary data.</text>
</comment>
<evidence type="ECO:0000313" key="2">
    <source>
        <dbReference type="EMBL" id="KAK2070342.1"/>
    </source>
</evidence>